<dbReference type="CDD" id="cd03807">
    <property type="entry name" value="GT4_WbnK-like"/>
    <property type="match status" value="1"/>
</dbReference>
<gene>
    <name evidence="2" type="ORF">ACFOU2_08465</name>
</gene>
<dbReference type="Pfam" id="PF13439">
    <property type="entry name" value="Glyco_transf_4"/>
    <property type="match status" value="1"/>
</dbReference>
<dbReference type="PANTHER" id="PTHR12526">
    <property type="entry name" value="GLYCOSYLTRANSFERASE"/>
    <property type="match status" value="1"/>
</dbReference>
<evidence type="ECO:0000259" key="1">
    <source>
        <dbReference type="Pfam" id="PF13439"/>
    </source>
</evidence>
<evidence type="ECO:0000313" key="2">
    <source>
        <dbReference type="EMBL" id="MFC3883538.1"/>
    </source>
</evidence>
<sequence length="376" mass="42009">MKILHVITCLDVGGAEMMLYKLLKHTDHTKFESFVVSLTDKGSIGEKIEHLGIPVYTLGLKPGEMEPGSLWKLYRYVRQVNPDLIQGWMYHANFVSQAVAGLMFPKKPVLWNIRQSLDHIAQEKKMTRALIKLSAKMSFLPKRIINNSLTSAKQHEQIGYRNDKRVIIPNGFDTDLFAPSEKAGTNLRSEQGITDDHLLIGLIGRYHPQKDHTTFLKAAALLIEEVPNVRFILAGREVDSGNLCLMKEVEALSLDNYVRLLGERQDIPEITAALDIAVSSSKTEGFPNVIGEAMSCGVPCVVTEAGDTPWLIGDTGLIVPPGNPLRLARALKELIECGQEGRKKLGFAARQRIVQHFSIARIVTQYEELYEQVINN</sequence>
<dbReference type="InterPro" id="IPR028098">
    <property type="entry name" value="Glyco_trans_4-like_N"/>
</dbReference>
<accession>A0ABV8AZY2</accession>
<dbReference type="Proteomes" id="UP001595752">
    <property type="component" value="Unassembled WGS sequence"/>
</dbReference>
<comment type="caution">
    <text evidence="2">The sequence shown here is derived from an EMBL/GenBank/DDBJ whole genome shotgun (WGS) entry which is preliminary data.</text>
</comment>
<dbReference type="EMBL" id="JBHRZT010000032">
    <property type="protein sequence ID" value="MFC3883538.1"/>
    <property type="molecule type" value="Genomic_DNA"/>
</dbReference>
<keyword evidence="3" id="KW-1185">Reference proteome</keyword>
<dbReference type="Pfam" id="PF13692">
    <property type="entry name" value="Glyco_trans_1_4"/>
    <property type="match status" value="1"/>
</dbReference>
<organism evidence="2 3">
    <name type="scientific">Bacillus songklensis</name>
    <dbReference type="NCBI Taxonomy" id="1069116"/>
    <lineage>
        <taxon>Bacteria</taxon>
        <taxon>Bacillati</taxon>
        <taxon>Bacillota</taxon>
        <taxon>Bacilli</taxon>
        <taxon>Bacillales</taxon>
        <taxon>Bacillaceae</taxon>
        <taxon>Bacillus</taxon>
    </lineage>
</organism>
<protein>
    <submittedName>
        <fullName evidence="2">Glycosyltransferase family 4 protein</fullName>
    </submittedName>
</protein>
<dbReference type="SUPFAM" id="SSF53756">
    <property type="entry name" value="UDP-Glycosyltransferase/glycogen phosphorylase"/>
    <property type="match status" value="1"/>
</dbReference>
<proteinExistence type="predicted"/>
<reference evidence="3" key="1">
    <citation type="journal article" date="2019" name="Int. J. Syst. Evol. Microbiol.">
        <title>The Global Catalogue of Microorganisms (GCM) 10K type strain sequencing project: providing services to taxonomists for standard genome sequencing and annotation.</title>
        <authorList>
            <consortium name="The Broad Institute Genomics Platform"/>
            <consortium name="The Broad Institute Genome Sequencing Center for Infectious Disease"/>
            <person name="Wu L."/>
            <person name="Ma J."/>
        </authorList>
    </citation>
    <scope>NUCLEOTIDE SEQUENCE [LARGE SCALE GENOMIC DNA]</scope>
    <source>
        <strain evidence="3">CCUG 61889</strain>
    </source>
</reference>
<dbReference type="RefSeq" id="WP_377914103.1">
    <property type="nucleotide sequence ID" value="NZ_JBHRZT010000032.1"/>
</dbReference>
<evidence type="ECO:0000313" key="3">
    <source>
        <dbReference type="Proteomes" id="UP001595752"/>
    </source>
</evidence>
<dbReference type="Gene3D" id="3.40.50.2000">
    <property type="entry name" value="Glycogen Phosphorylase B"/>
    <property type="match status" value="2"/>
</dbReference>
<name>A0ABV8AZY2_9BACI</name>
<feature type="domain" description="Glycosyltransferase subfamily 4-like N-terminal" evidence="1">
    <location>
        <begin position="12"/>
        <end position="175"/>
    </location>
</feature>